<organism evidence="4 5">
    <name type="scientific">Paenibacillus sacheonensis</name>
    <dbReference type="NCBI Taxonomy" id="742054"/>
    <lineage>
        <taxon>Bacteria</taxon>
        <taxon>Bacillati</taxon>
        <taxon>Bacillota</taxon>
        <taxon>Bacilli</taxon>
        <taxon>Bacillales</taxon>
        <taxon>Paenibacillaceae</taxon>
        <taxon>Paenibacillus</taxon>
    </lineage>
</organism>
<name>A0A7X4YU25_9BACL</name>
<dbReference type="CDD" id="cd04301">
    <property type="entry name" value="NAT_SF"/>
    <property type="match status" value="1"/>
</dbReference>
<evidence type="ECO:0000256" key="2">
    <source>
        <dbReference type="ARBA" id="ARBA00023315"/>
    </source>
</evidence>
<gene>
    <name evidence="4" type="ORF">GT003_21125</name>
</gene>
<proteinExistence type="predicted"/>
<evidence type="ECO:0000259" key="3">
    <source>
        <dbReference type="PROSITE" id="PS51186"/>
    </source>
</evidence>
<dbReference type="PROSITE" id="PS51186">
    <property type="entry name" value="GNAT"/>
    <property type="match status" value="1"/>
</dbReference>
<comment type="caution">
    <text evidence="4">The sequence shown here is derived from an EMBL/GenBank/DDBJ whole genome shotgun (WGS) entry which is preliminary data.</text>
</comment>
<dbReference type="Pfam" id="PF00583">
    <property type="entry name" value="Acetyltransf_1"/>
    <property type="match status" value="1"/>
</dbReference>
<accession>A0A7X4YU25</accession>
<keyword evidence="1 4" id="KW-0808">Transferase</keyword>
<evidence type="ECO:0000313" key="4">
    <source>
        <dbReference type="EMBL" id="NBC71504.1"/>
    </source>
</evidence>
<dbReference type="AlphaFoldDB" id="A0A7X4YU25"/>
<dbReference type="GO" id="GO:0016747">
    <property type="term" value="F:acyltransferase activity, transferring groups other than amino-acyl groups"/>
    <property type="evidence" value="ECO:0007669"/>
    <property type="project" value="InterPro"/>
</dbReference>
<dbReference type="RefSeq" id="WP_161701525.1">
    <property type="nucleotide sequence ID" value="NZ_JAAAMU010000012.1"/>
</dbReference>
<dbReference type="PANTHER" id="PTHR43420">
    <property type="entry name" value="ACETYLTRANSFERASE"/>
    <property type="match status" value="1"/>
</dbReference>
<evidence type="ECO:0000313" key="5">
    <source>
        <dbReference type="Proteomes" id="UP000558113"/>
    </source>
</evidence>
<keyword evidence="2" id="KW-0012">Acyltransferase</keyword>
<dbReference type="InterPro" id="IPR000182">
    <property type="entry name" value="GNAT_dom"/>
</dbReference>
<dbReference type="SUPFAM" id="SSF55729">
    <property type="entry name" value="Acyl-CoA N-acyltransferases (Nat)"/>
    <property type="match status" value="1"/>
</dbReference>
<feature type="domain" description="N-acetyltransferase" evidence="3">
    <location>
        <begin position="2"/>
        <end position="148"/>
    </location>
</feature>
<sequence length="148" mass="17245">MIRARQARTDDKEIIRLIKQELIPLSYTASPRDAQTIRELPKRLAEGVSLVYSRTKRSLPVGYIHFYIRESVLLYDLLVVHPQHRGKQIGTTLMNQAETQARTKGAKLARLFVDHGNPRAQRLYARLGFQTVRYYPDLRCYEMMKSLV</sequence>
<reference evidence="4 5" key="1">
    <citation type="submission" date="2020-01" db="EMBL/GenBank/DDBJ databases">
        <title>Paenibacillus soybeanensis sp. nov. isolated from the nodules of soybean (Glycine max(L.) Merr).</title>
        <authorList>
            <person name="Wang H."/>
        </authorList>
    </citation>
    <scope>NUCLEOTIDE SEQUENCE [LARGE SCALE GENOMIC DNA]</scope>
    <source>
        <strain evidence="4 5">DSM 23054</strain>
    </source>
</reference>
<dbReference type="PANTHER" id="PTHR43420:SF47">
    <property type="entry name" value="N-ACETYLTRANSFERASE DOMAIN-CONTAINING PROTEIN"/>
    <property type="match status" value="1"/>
</dbReference>
<dbReference type="Gene3D" id="3.40.630.30">
    <property type="match status" value="1"/>
</dbReference>
<keyword evidence="5" id="KW-1185">Reference proteome</keyword>
<evidence type="ECO:0000256" key="1">
    <source>
        <dbReference type="ARBA" id="ARBA00022679"/>
    </source>
</evidence>
<dbReference type="Proteomes" id="UP000558113">
    <property type="component" value="Unassembled WGS sequence"/>
</dbReference>
<protein>
    <submittedName>
        <fullName evidence="4">GNAT family N-acetyltransferase</fullName>
    </submittedName>
</protein>
<dbReference type="EMBL" id="JAAAMU010000012">
    <property type="protein sequence ID" value="NBC71504.1"/>
    <property type="molecule type" value="Genomic_DNA"/>
</dbReference>
<dbReference type="OrthoDB" id="2638380at2"/>
<dbReference type="InterPro" id="IPR016181">
    <property type="entry name" value="Acyl_CoA_acyltransferase"/>
</dbReference>
<dbReference type="InterPro" id="IPR050680">
    <property type="entry name" value="YpeA/RimI_acetyltransf"/>
</dbReference>